<dbReference type="GO" id="GO:0003723">
    <property type="term" value="F:RNA binding"/>
    <property type="evidence" value="ECO:0007669"/>
    <property type="project" value="TreeGrafter"/>
</dbReference>
<reference evidence="7" key="1">
    <citation type="submission" date="2021-05" db="EMBL/GenBank/DDBJ databases">
        <authorList>
            <person name="Alioto T."/>
            <person name="Alioto T."/>
            <person name="Gomez Garrido J."/>
        </authorList>
    </citation>
    <scope>NUCLEOTIDE SEQUENCE</scope>
</reference>
<evidence type="ECO:0000256" key="5">
    <source>
        <dbReference type="SAM" id="MobiDB-lite"/>
    </source>
</evidence>
<protein>
    <submittedName>
        <fullName evidence="7">Surfeit locus protein 6 homolog</fullName>
    </submittedName>
</protein>
<feature type="compositionally biased region" description="Basic residues" evidence="5">
    <location>
        <begin position="304"/>
        <end position="314"/>
    </location>
</feature>
<evidence type="ECO:0000256" key="3">
    <source>
        <dbReference type="ARBA" id="ARBA00023242"/>
    </source>
</evidence>
<keyword evidence="3" id="KW-0539">Nucleus</keyword>
<feature type="compositionally biased region" description="Basic and acidic residues" evidence="5">
    <location>
        <begin position="260"/>
        <end position="286"/>
    </location>
</feature>
<dbReference type="Pfam" id="PF04935">
    <property type="entry name" value="SURF6"/>
    <property type="match status" value="1"/>
</dbReference>
<dbReference type="GO" id="GO:0042274">
    <property type="term" value="P:ribosomal small subunit biogenesis"/>
    <property type="evidence" value="ECO:0007669"/>
    <property type="project" value="TreeGrafter"/>
</dbReference>
<dbReference type="EMBL" id="HBUF01198046">
    <property type="protein sequence ID" value="CAG6660846.1"/>
    <property type="molecule type" value="Transcribed_RNA"/>
</dbReference>
<dbReference type="InterPro" id="IPR007019">
    <property type="entry name" value="SURF6"/>
</dbReference>
<feature type="domain" description="Ribosomal RNA-processing protein 14/surfeit locus protein 6 C-terminal" evidence="6">
    <location>
        <begin position="114"/>
        <end position="306"/>
    </location>
</feature>
<comment type="subcellular location">
    <subcellularLocation>
        <location evidence="1">Nucleus</location>
    </subcellularLocation>
</comment>
<dbReference type="InterPro" id="IPR029190">
    <property type="entry name" value="Rrp14/SURF6_C"/>
</dbReference>
<organism evidence="7">
    <name type="scientific">Cacopsylla melanoneura</name>
    <dbReference type="NCBI Taxonomy" id="428564"/>
    <lineage>
        <taxon>Eukaryota</taxon>
        <taxon>Metazoa</taxon>
        <taxon>Ecdysozoa</taxon>
        <taxon>Arthropoda</taxon>
        <taxon>Hexapoda</taxon>
        <taxon>Insecta</taxon>
        <taxon>Pterygota</taxon>
        <taxon>Neoptera</taxon>
        <taxon>Paraneoptera</taxon>
        <taxon>Hemiptera</taxon>
        <taxon>Sternorrhyncha</taxon>
        <taxon>Psylloidea</taxon>
        <taxon>Psyllidae</taxon>
        <taxon>Psyllinae</taxon>
        <taxon>Cacopsylla</taxon>
    </lineage>
</organism>
<evidence type="ECO:0000259" key="6">
    <source>
        <dbReference type="Pfam" id="PF04935"/>
    </source>
</evidence>
<evidence type="ECO:0000256" key="4">
    <source>
        <dbReference type="SAM" id="Coils"/>
    </source>
</evidence>
<evidence type="ECO:0000256" key="2">
    <source>
        <dbReference type="ARBA" id="ARBA00005904"/>
    </source>
</evidence>
<accession>A0A8D8S0T4</accession>
<evidence type="ECO:0000256" key="1">
    <source>
        <dbReference type="ARBA" id="ARBA00004123"/>
    </source>
</evidence>
<keyword evidence="4" id="KW-0175">Coiled coil</keyword>
<sequence>MIDQIKSSATMDDAELRRTIAQEYKYLTNVFDQIKQFRQSETGQEKQIERHVKVTNRTGQIKTATELKDVQRAKTLEELHQRLDMYKASKAVKKGPRYEVNLKKKIKKKAKVAKAKEERKKLARALTKEKKIERKREEEEERRLFEAANSKNEKKPNVKDMKVESKDLSVGEVPKVGSIVFNKIDIVDETENDRPSKQRPKVALDKLEKTQRLISKLKEKGNVDKAAAIQKKVLWSNVMDKAEGVKVKDDKERIKKSIKRVEERKKKSEKKWKERIEHTQSKIEAKQKKRKDNLKSRKTDNIKKKIKKSIKKGRTLPGVNDK</sequence>
<dbReference type="GO" id="GO:0042273">
    <property type="term" value="P:ribosomal large subunit biogenesis"/>
    <property type="evidence" value="ECO:0007669"/>
    <property type="project" value="TreeGrafter"/>
</dbReference>
<dbReference type="GO" id="GO:0005730">
    <property type="term" value="C:nucleolus"/>
    <property type="evidence" value="ECO:0007669"/>
    <property type="project" value="TreeGrafter"/>
</dbReference>
<comment type="similarity">
    <text evidence="2">Belongs to the SURF6 family.</text>
</comment>
<dbReference type="PANTHER" id="PTHR14369">
    <property type="entry name" value="SURFEIT LOCUS PROTEIN 6"/>
    <property type="match status" value="1"/>
</dbReference>
<name>A0A8D8S0T4_9HEMI</name>
<feature type="region of interest" description="Disordered" evidence="5">
    <location>
        <begin position="260"/>
        <end position="322"/>
    </location>
</feature>
<feature type="coiled-coil region" evidence="4">
    <location>
        <begin position="105"/>
        <end position="148"/>
    </location>
</feature>
<feature type="compositionally biased region" description="Basic and acidic residues" evidence="5">
    <location>
        <begin position="293"/>
        <end position="303"/>
    </location>
</feature>
<dbReference type="GO" id="GO:0003677">
    <property type="term" value="F:DNA binding"/>
    <property type="evidence" value="ECO:0007669"/>
    <property type="project" value="TreeGrafter"/>
</dbReference>
<proteinExistence type="inferred from homology"/>
<dbReference type="AlphaFoldDB" id="A0A8D8S0T4"/>
<dbReference type="PANTHER" id="PTHR14369:SF0">
    <property type="entry name" value="SURFEIT LOCUS PROTEIN 6"/>
    <property type="match status" value="1"/>
</dbReference>
<evidence type="ECO:0000313" key="7">
    <source>
        <dbReference type="EMBL" id="CAG6660846.1"/>
    </source>
</evidence>